<dbReference type="OrthoDB" id="9773047at2"/>
<keyword evidence="4" id="KW-1185">Reference proteome</keyword>
<name>A0A3L7AAA7_9MICO</name>
<dbReference type="PANTHER" id="PTHR43283:SF11">
    <property type="entry name" value="BETA-LACTAMASE-RELATED DOMAIN-CONTAINING PROTEIN"/>
    <property type="match status" value="1"/>
</dbReference>
<keyword evidence="1 3" id="KW-0378">Hydrolase</keyword>
<feature type="domain" description="Beta-lactamase-related" evidence="2">
    <location>
        <begin position="65"/>
        <end position="354"/>
    </location>
</feature>
<dbReference type="Pfam" id="PF00144">
    <property type="entry name" value="Beta-lactamase"/>
    <property type="match status" value="1"/>
</dbReference>
<dbReference type="PANTHER" id="PTHR43283">
    <property type="entry name" value="BETA-LACTAMASE-RELATED"/>
    <property type="match status" value="1"/>
</dbReference>
<evidence type="ECO:0000313" key="3">
    <source>
        <dbReference type="EMBL" id="RLP77005.1"/>
    </source>
</evidence>
<dbReference type="EMBL" id="RCUX01000003">
    <property type="protein sequence ID" value="RLP77005.1"/>
    <property type="molecule type" value="Genomic_DNA"/>
</dbReference>
<dbReference type="InterPro" id="IPR012338">
    <property type="entry name" value="Beta-lactam/transpept-like"/>
</dbReference>
<reference evidence="3 4" key="1">
    <citation type="submission" date="2018-10" db="EMBL/GenBank/DDBJ databases">
        <authorList>
            <person name="Li J."/>
        </authorList>
    </citation>
    <scope>NUCLEOTIDE SEQUENCE [LARGE SCALE GENOMIC DNA]</scope>
    <source>
        <strain evidence="3 4">IF 016277</strain>
    </source>
</reference>
<dbReference type="GO" id="GO:0016787">
    <property type="term" value="F:hydrolase activity"/>
    <property type="evidence" value="ECO:0007669"/>
    <property type="project" value="UniProtKB-KW"/>
</dbReference>
<gene>
    <name evidence="3" type="ORF">D9V32_05105</name>
</gene>
<dbReference type="InterPro" id="IPR001466">
    <property type="entry name" value="Beta-lactam-related"/>
</dbReference>
<sequence length="375" mass="38923">MATATTHTSSIAPDPARITAILAETMRDPALHGVPGRIPGSALALAGRTAGGERVDFLHGTTALADIPNAISAPLGPEHRFDFASLSKLFVSVAALSVVDSGLIDPHAPLREIAPVASGPGSERLTLLNLLAHDSGLPANTPFWHTDPTPEALWNNVLTMPLVREPGAAHEYSCIGYNILGYILETATGQGLAEIMSTRVLTPLGTRNTGYGPIDPARAVATEVQGERGLVQGSVHDELCFALGRPSGNSGLFGTAEDALALGLMIVEGGRGARGRVLSPDSVSLLGTPRIFGENAAGRFGQAAGFRVRDAEFMGAVPGLGHTGFTGTMLVVDPEHGSAVALLTNRVHPGRARANVFPLQRMVSELVCLPGGEVE</sequence>
<organism evidence="3 4">
    <name type="scientific">Mycetocola tolaasinivorans</name>
    <dbReference type="NCBI Taxonomy" id="76635"/>
    <lineage>
        <taxon>Bacteria</taxon>
        <taxon>Bacillati</taxon>
        <taxon>Actinomycetota</taxon>
        <taxon>Actinomycetes</taxon>
        <taxon>Micrococcales</taxon>
        <taxon>Microbacteriaceae</taxon>
        <taxon>Mycetocola</taxon>
    </lineage>
</organism>
<dbReference type="SUPFAM" id="SSF56601">
    <property type="entry name" value="beta-lactamase/transpeptidase-like"/>
    <property type="match status" value="1"/>
</dbReference>
<dbReference type="InterPro" id="IPR050789">
    <property type="entry name" value="Diverse_Enzym_Activities"/>
</dbReference>
<protein>
    <submittedName>
        <fullName evidence="3">Class A beta-lactamase-related serine hydrolase</fullName>
    </submittedName>
</protein>
<dbReference type="Proteomes" id="UP000272503">
    <property type="component" value="Unassembled WGS sequence"/>
</dbReference>
<comment type="caution">
    <text evidence="3">The sequence shown here is derived from an EMBL/GenBank/DDBJ whole genome shotgun (WGS) entry which is preliminary data.</text>
</comment>
<accession>A0A3L7AAA7</accession>
<evidence type="ECO:0000256" key="1">
    <source>
        <dbReference type="ARBA" id="ARBA00022801"/>
    </source>
</evidence>
<dbReference type="RefSeq" id="WP_121647815.1">
    <property type="nucleotide sequence ID" value="NZ_RCUX01000003.1"/>
</dbReference>
<dbReference type="AlphaFoldDB" id="A0A3L7AAA7"/>
<dbReference type="Gene3D" id="3.40.710.10">
    <property type="entry name" value="DD-peptidase/beta-lactamase superfamily"/>
    <property type="match status" value="1"/>
</dbReference>
<evidence type="ECO:0000313" key="4">
    <source>
        <dbReference type="Proteomes" id="UP000272503"/>
    </source>
</evidence>
<proteinExistence type="predicted"/>
<evidence type="ECO:0000259" key="2">
    <source>
        <dbReference type="Pfam" id="PF00144"/>
    </source>
</evidence>